<dbReference type="Gene3D" id="3.40.50.720">
    <property type="entry name" value="NAD(P)-binding Rossmann-like Domain"/>
    <property type="match status" value="1"/>
</dbReference>
<organism evidence="3">
    <name type="scientific">Candidatus Kentrum sp. FM</name>
    <dbReference type="NCBI Taxonomy" id="2126340"/>
    <lineage>
        <taxon>Bacteria</taxon>
        <taxon>Pseudomonadati</taxon>
        <taxon>Pseudomonadota</taxon>
        <taxon>Gammaproteobacteria</taxon>
        <taxon>Candidatus Kentrum</taxon>
    </lineage>
</organism>
<evidence type="ECO:0000313" key="3">
    <source>
        <dbReference type="EMBL" id="VFK11365.1"/>
    </source>
</evidence>
<protein>
    <submittedName>
        <fullName evidence="3">Oxidoreductase family, NAD-binding Rossmann fold</fullName>
    </submittedName>
</protein>
<feature type="domain" description="Gfo/Idh/MocA-like oxidoreductase N-terminal" evidence="2">
    <location>
        <begin position="68"/>
        <end position="168"/>
    </location>
</feature>
<evidence type="ECO:0000259" key="2">
    <source>
        <dbReference type="Pfam" id="PF01408"/>
    </source>
</evidence>
<dbReference type="GO" id="GO:0000166">
    <property type="term" value="F:nucleotide binding"/>
    <property type="evidence" value="ECO:0007669"/>
    <property type="project" value="InterPro"/>
</dbReference>
<dbReference type="SUPFAM" id="SSF51735">
    <property type="entry name" value="NAD(P)-binding Rossmann-fold domains"/>
    <property type="match status" value="1"/>
</dbReference>
<proteinExistence type="predicted"/>
<dbReference type="InterPro" id="IPR000683">
    <property type="entry name" value="Gfo/Idh/MocA-like_OxRdtase_N"/>
</dbReference>
<sequence>MYNITTTDIARKQSKKQDATVEELKEPGKRRRPKKGEKRPGHTAECDAATLNGLHGRPLSRPKSRCIRVGLGHISRIHEQKLKALGVETVGVLERSAAKCATASSRGVTVLSGYREALEVKPDFWDVCTCTSTHLSVLKEIIATDPHANVLMEKPVCALSEIAALKRLLGNFHGKLVVNENYAASRVTRTVREQAGRLIPQPSRVISEMTKNRARDIIGGRFLDQEQYAFGYEGTHMLTNVLALGDDFRPRETSCQSHEDMHIEDGGWGHASPPLPLLGQGAAEKRYVARNGAQVILHTAMDGHIGYFYPGPYSRAYIPDDDDRTRYRILAVEDECRGIAVIGFYEPIPGLERNRGKVVILDKGGIREQIDDIYDDTMLGALESALRFFEGDAPNPYPAVRAIDSLEILTLW</sequence>
<dbReference type="AlphaFoldDB" id="A0A450W2Y1"/>
<gene>
    <name evidence="3" type="ORF">BECKFM1743B_GA0114221_101787</name>
</gene>
<dbReference type="EMBL" id="CAADFL010000178">
    <property type="protein sequence ID" value="VFK11365.1"/>
    <property type="molecule type" value="Genomic_DNA"/>
</dbReference>
<dbReference type="InterPro" id="IPR036291">
    <property type="entry name" value="NAD(P)-bd_dom_sf"/>
</dbReference>
<accession>A0A450W2Y1</accession>
<feature type="compositionally biased region" description="Basic residues" evidence="1">
    <location>
        <begin position="28"/>
        <end position="37"/>
    </location>
</feature>
<feature type="region of interest" description="Disordered" evidence="1">
    <location>
        <begin position="1"/>
        <end position="43"/>
    </location>
</feature>
<dbReference type="Pfam" id="PF01408">
    <property type="entry name" value="GFO_IDH_MocA"/>
    <property type="match status" value="1"/>
</dbReference>
<evidence type="ECO:0000256" key="1">
    <source>
        <dbReference type="SAM" id="MobiDB-lite"/>
    </source>
</evidence>
<name>A0A450W2Y1_9GAMM</name>
<reference evidence="3" key="1">
    <citation type="submission" date="2019-02" db="EMBL/GenBank/DDBJ databases">
        <authorList>
            <person name="Gruber-Vodicka R. H."/>
            <person name="Seah K. B. B."/>
        </authorList>
    </citation>
    <scope>NUCLEOTIDE SEQUENCE</scope>
    <source>
        <strain evidence="3">BECK_BZ164</strain>
    </source>
</reference>
<feature type="compositionally biased region" description="Basic and acidic residues" evidence="1">
    <location>
        <begin position="9"/>
        <end position="27"/>
    </location>
</feature>